<dbReference type="GO" id="GO:0004674">
    <property type="term" value="F:protein serine/threonine kinase activity"/>
    <property type="evidence" value="ECO:0007669"/>
    <property type="project" value="UniProtKB-KW"/>
</dbReference>
<dbReference type="AlphaFoldDB" id="A0A939EPR4"/>
<keyword evidence="2" id="KW-0418">Kinase</keyword>
<dbReference type="RefSeq" id="WP_206942305.1">
    <property type="nucleotide sequence ID" value="NZ_JAFLNF010000006.1"/>
</dbReference>
<evidence type="ECO:0000313" key="3">
    <source>
        <dbReference type="Proteomes" id="UP000664779"/>
    </source>
</evidence>
<proteinExistence type="predicted"/>
<sequence length="168" mass="17668">MENIHAGCIALGPLGVLIRGSSGAGKSTLADCLVEAARAKGNFAEVVADDRTELVSRGGSLLAQATAPLAGLQEVYGLGICQRSGADGASGLSADAALTGERCVRVRMMCDLIPSDEMERLPDCESLSVEFLGVKVPRIFLPAGEMSVALQITRWGLRRFFPNSPDYV</sequence>
<dbReference type="GO" id="GO:0006109">
    <property type="term" value="P:regulation of carbohydrate metabolic process"/>
    <property type="evidence" value="ECO:0007669"/>
    <property type="project" value="InterPro"/>
</dbReference>
<protein>
    <submittedName>
        <fullName evidence="2">Serine/threonine protein kinase</fullName>
    </submittedName>
</protein>
<dbReference type="InterPro" id="IPR011104">
    <property type="entry name" value="Hpr_kin/Pase_C"/>
</dbReference>
<dbReference type="SUPFAM" id="SSF53795">
    <property type="entry name" value="PEP carboxykinase-like"/>
    <property type="match status" value="1"/>
</dbReference>
<comment type="caution">
    <text evidence="2">The sequence shown here is derived from an EMBL/GenBank/DDBJ whole genome shotgun (WGS) entry which is preliminary data.</text>
</comment>
<dbReference type="EMBL" id="JAFLNF010000006">
    <property type="protein sequence ID" value="MBO0346496.1"/>
    <property type="molecule type" value="Genomic_DNA"/>
</dbReference>
<keyword evidence="2" id="KW-0808">Transferase</keyword>
<keyword evidence="3" id="KW-1185">Reference proteome</keyword>
<dbReference type="GO" id="GO:0005524">
    <property type="term" value="F:ATP binding"/>
    <property type="evidence" value="ECO:0007669"/>
    <property type="project" value="InterPro"/>
</dbReference>
<keyword evidence="2" id="KW-0723">Serine/threonine-protein kinase</keyword>
<evidence type="ECO:0000259" key="1">
    <source>
        <dbReference type="Pfam" id="PF07475"/>
    </source>
</evidence>
<dbReference type="Proteomes" id="UP000664779">
    <property type="component" value="Unassembled WGS sequence"/>
</dbReference>
<gene>
    <name evidence="2" type="ORF">J0X15_14780</name>
</gene>
<dbReference type="Pfam" id="PF07475">
    <property type="entry name" value="Hpr_kinase_C"/>
    <property type="match status" value="1"/>
</dbReference>
<evidence type="ECO:0000313" key="2">
    <source>
        <dbReference type="EMBL" id="MBO0346496.1"/>
    </source>
</evidence>
<dbReference type="GO" id="GO:0000155">
    <property type="term" value="F:phosphorelay sensor kinase activity"/>
    <property type="evidence" value="ECO:0007669"/>
    <property type="project" value="InterPro"/>
</dbReference>
<accession>A0A939EPR4</accession>
<dbReference type="Gene3D" id="3.40.50.300">
    <property type="entry name" value="P-loop containing nucleotide triphosphate hydrolases"/>
    <property type="match status" value="1"/>
</dbReference>
<reference evidence="2" key="1">
    <citation type="submission" date="2021-03" db="EMBL/GenBank/DDBJ databases">
        <title>Roseibium sp. CAU 1637 isolated from Incheon.</title>
        <authorList>
            <person name="Kim W."/>
        </authorList>
    </citation>
    <scope>NUCLEOTIDE SEQUENCE</scope>
    <source>
        <strain evidence="2">CAU 1637</strain>
    </source>
</reference>
<feature type="domain" description="HPr kinase/phosphorylase C-terminal" evidence="1">
    <location>
        <begin position="3"/>
        <end position="143"/>
    </location>
</feature>
<dbReference type="InterPro" id="IPR027417">
    <property type="entry name" value="P-loop_NTPase"/>
</dbReference>
<organism evidence="2 3">
    <name type="scientific">Roseibium limicola</name>
    <dbReference type="NCBI Taxonomy" id="2816037"/>
    <lineage>
        <taxon>Bacteria</taxon>
        <taxon>Pseudomonadati</taxon>
        <taxon>Pseudomonadota</taxon>
        <taxon>Alphaproteobacteria</taxon>
        <taxon>Hyphomicrobiales</taxon>
        <taxon>Stappiaceae</taxon>
        <taxon>Roseibium</taxon>
    </lineage>
</organism>
<name>A0A939EPR4_9HYPH</name>